<evidence type="ECO:0000313" key="3">
    <source>
        <dbReference type="Proteomes" id="UP000238605"/>
    </source>
</evidence>
<name>A0A2S5SSR4_9BURK</name>
<dbReference type="EMBL" id="PSNX01000011">
    <property type="protein sequence ID" value="PPE65780.1"/>
    <property type="molecule type" value="Genomic_DNA"/>
</dbReference>
<feature type="domain" description="DUF5666" evidence="1">
    <location>
        <begin position="265"/>
        <end position="316"/>
    </location>
</feature>
<dbReference type="InterPro" id="IPR043724">
    <property type="entry name" value="DUF5666"/>
</dbReference>
<reference evidence="2 3" key="1">
    <citation type="submission" date="2018-02" db="EMBL/GenBank/DDBJ databases">
        <title>Reclassifiation of [Polyangium] brachysporum DSM 7029 as Guopingzhaonella breviflexa gen. nov., sp. nov., a member of the family Comamonadaceae.</title>
        <authorList>
            <person name="Tang B."/>
        </authorList>
    </citation>
    <scope>NUCLEOTIDE SEQUENCE [LARGE SCALE GENOMIC DNA]</scope>
    <source>
        <strain evidence="2 3">BCRC 80649</strain>
    </source>
</reference>
<dbReference type="PROSITE" id="PS51257">
    <property type="entry name" value="PROKAR_LIPOPROTEIN"/>
    <property type="match status" value="1"/>
</dbReference>
<sequence>MNSKMRAPGPSLWRTLLSALALAAFLVSCGGGGGVGEGGTGSFASGPISGFGSVHVSGIRFDTRGVASVQWEDGEDPPLLSALQPGMVIAVEAGPIRTDAAGVRRAVAERLVLAGSLRGPVTDVQWLQRRLRVLGLPVRFNGATVFDEVLREQIRESGQLREQEVEIWGYVDRSSVVPEFVATFVASADGAAFYKARGFVRGVEGDVVQLGDELFDFSAVAGRPAVGDFVRLRVATAEPDPAWEVVAWARIERQGFEEGRELEIEGRVTAVVDANRFSVDGLPVVAAATVPGLVEGSYVEVEGRWRDGALQASEVELKSDDELEERRSEWEGAVSGFDAGLRRFTLTTDAGQRVGVVYDDQTEFDGGSAGELGNGLRLEVKGTLRNGVLQAEEIEFE</sequence>
<keyword evidence="3" id="KW-1185">Reference proteome</keyword>
<evidence type="ECO:0000259" key="1">
    <source>
        <dbReference type="Pfam" id="PF18914"/>
    </source>
</evidence>
<comment type="caution">
    <text evidence="2">The sequence shown here is derived from an EMBL/GenBank/DDBJ whole genome shotgun (WGS) entry which is preliminary data.</text>
</comment>
<dbReference type="Proteomes" id="UP000238605">
    <property type="component" value="Unassembled WGS sequence"/>
</dbReference>
<feature type="domain" description="DUF5666" evidence="1">
    <location>
        <begin position="331"/>
        <end position="395"/>
    </location>
</feature>
<feature type="domain" description="DUF5666" evidence="1">
    <location>
        <begin position="118"/>
        <end position="175"/>
    </location>
</feature>
<dbReference type="Pfam" id="PF18914">
    <property type="entry name" value="DUF5666"/>
    <property type="match status" value="3"/>
</dbReference>
<dbReference type="RefSeq" id="WP_104303113.1">
    <property type="nucleotide sequence ID" value="NZ_PSNX01000011.1"/>
</dbReference>
<evidence type="ECO:0000313" key="2">
    <source>
        <dbReference type="EMBL" id="PPE65780.1"/>
    </source>
</evidence>
<dbReference type="OrthoDB" id="8906854at2"/>
<proteinExistence type="predicted"/>
<accession>A0A2S5SSR4</accession>
<protein>
    <recommendedName>
        <fullName evidence="1">DUF5666 domain-containing protein</fullName>
    </recommendedName>
</protein>
<dbReference type="AlphaFoldDB" id="A0A2S5SSR4"/>
<gene>
    <name evidence="2" type="ORF">C1704_12770</name>
</gene>
<organism evidence="2 3">
    <name type="scientific">Caldimonas caldifontis</name>
    <dbReference type="NCBI Taxonomy" id="1452508"/>
    <lineage>
        <taxon>Bacteria</taxon>
        <taxon>Pseudomonadati</taxon>
        <taxon>Pseudomonadota</taxon>
        <taxon>Betaproteobacteria</taxon>
        <taxon>Burkholderiales</taxon>
        <taxon>Sphaerotilaceae</taxon>
        <taxon>Caldimonas</taxon>
    </lineage>
</organism>